<comment type="similarity">
    <text evidence="7">Belongs to the major facilitator superfamily. Sugar transporter (TC 2.A.1.1) family.</text>
</comment>
<feature type="transmembrane region" description="Helical" evidence="8">
    <location>
        <begin position="120"/>
        <end position="140"/>
    </location>
</feature>
<keyword evidence="2" id="KW-1003">Cell membrane</keyword>
<dbReference type="SUPFAM" id="SSF103473">
    <property type="entry name" value="MFS general substrate transporter"/>
    <property type="match status" value="1"/>
</dbReference>
<evidence type="ECO:0000256" key="7">
    <source>
        <dbReference type="RuleBase" id="RU003346"/>
    </source>
</evidence>
<name>A0A3S1B0L8_ELYCH</name>
<dbReference type="AlphaFoldDB" id="A0A3S1B0L8"/>
<keyword evidence="7" id="KW-0813">Transport</keyword>
<evidence type="ECO:0000256" key="3">
    <source>
        <dbReference type="ARBA" id="ARBA00022692"/>
    </source>
</evidence>
<gene>
    <name evidence="10" type="ORF">EGW08_020244</name>
</gene>
<evidence type="ECO:0000256" key="5">
    <source>
        <dbReference type="ARBA" id="ARBA00023136"/>
    </source>
</evidence>
<dbReference type="InterPro" id="IPR036259">
    <property type="entry name" value="MFS_trans_sf"/>
</dbReference>
<evidence type="ECO:0000313" key="10">
    <source>
        <dbReference type="EMBL" id="RUS71996.1"/>
    </source>
</evidence>
<dbReference type="PROSITE" id="PS00217">
    <property type="entry name" value="SUGAR_TRANSPORT_2"/>
    <property type="match status" value="1"/>
</dbReference>
<keyword evidence="5 8" id="KW-0472">Membrane</keyword>
<dbReference type="PROSITE" id="PS00216">
    <property type="entry name" value="SUGAR_TRANSPORT_1"/>
    <property type="match status" value="2"/>
</dbReference>
<dbReference type="InterPro" id="IPR044775">
    <property type="entry name" value="MFS_ERD6/Tret1-like"/>
</dbReference>
<dbReference type="GO" id="GO:0005886">
    <property type="term" value="C:plasma membrane"/>
    <property type="evidence" value="ECO:0007669"/>
    <property type="project" value="UniProtKB-SubCell"/>
</dbReference>
<dbReference type="NCBIfam" id="TIGR00879">
    <property type="entry name" value="SP"/>
    <property type="match status" value="1"/>
</dbReference>
<dbReference type="InterPro" id="IPR050549">
    <property type="entry name" value="MFS_Trehalose_Transporter"/>
</dbReference>
<evidence type="ECO:0000256" key="2">
    <source>
        <dbReference type="ARBA" id="ARBA00022475"/>
    </source>
</evidence>
<dbReference type="InterPro" id="IPR005828">
    <property type="entry name" value="MFS_sugar_transport-like"/>
</dbReference>
<keyword evidence="11" id="KW-1185">Reference proteome</keyword>
<dbReference type="EMBL" id="RQTK01001132">
    <property type="protein sequence ID" value="RUS71996.1"/>
    <property type="molecule type" value="Genomic_DNA"/>
</dbReference>
<proteinExistence type="inferred from homology"/>
<dbReference type="InterPro" id="IPR020846">
    <property type="entry name" value="MFS_dom"/>
</dbReference>
<reference evidence="10 11" key="1">
    <citation type="submission" date="2019-01" db="EMBL/GenBank/DDBJ databases">
        <title>A draft genome assembly of the solar-powered sea slug Elysia chlorotica.</title>
        <authorList>
            <person name="Cai H."/>
            <person name="Li Q."/>
            <person name="Fang X."/>
            <person name="Li J."/>
            <person name="Curtis N.E."/>
            <person name="Altenburger A."/>
            <person name="Shibata T."/>
            <person name="Feng M."/>
            <person name="Maeda T."/>
            <person name="Schwartz J.A."/>
            <person name="Shigenobu S."/>
            <person name="Lundholm N."/>
            <person name="Nishiyama T."/>
            <person name="Yang H."/>
            <person name="Hasebe M."/>
            <person name="Li S."/>
            <person name="Pierce S.K."/>
            <person name="Wang J."/>
        </authorList>
    </citation>
    <scope>NUCLEOTIDE SEQUENCE [LARGE SCALE GENOMIC DNA]</scope>
    <source>
        <strain evidence="10">EC2010</strain>
        <tissue evidence="10">Whole organism of an adult</tissue>
    </source>
</reference>
<dbReference type="Pfam" id="PF00083">
    <property type="entry name" value="Sugar_tr"/>
    <property type="match status" value="1"/>
</dbReference>
<dbReference type="CDD" id="cd17358">
    <property type="entry name" value="MFS_GLUT6_8_Class3_like"/>
    <property type="match status" value="1"/>
</dbReference>
<feature type="transmembrane region" description="Helical" evidence="8">
    <location>
        <begin position="177"/>
        <end position="198"/>
    </location>
</feature>
<feature type="transmembrane region" description="Helical" evidence="8">
    <location>
        <begin position="256"/>
        <end position="273"/>
    </location>
</feature>
<feature type="transmembrane region" description="Helical" evidence="8">
    <location>
        <begin position="94"/>
        <end position="114"/>
    </location>
</feature>
<dbReference type="PANTHER" id="PTHR48021:SF1">
    <property type="entry name" value="GH07001P-RELATED"/>
    <property type="match status" value="1"/>
</dbReference>
<dbReference type="OrthoDB" id="6612291at2759"/>
<feature type="transmembrane region" description="Helical" evidence="8">
    <location>
        <begin position="152"/>
        <end position="171"/>
    </location>
</feature>
<dbReference type="Proteomes" id="UP000271974">
    <property type="component" value="Unassembled WGS sequence"/>
</dbReference>
<dbReference type="GO" id="GO:0051119">
    <property type="term" value="F:sugar transmembrane transporter activity"/>
    <property type="evidence" value="ECO:0007669"/>
    <property type="project" value="InterPro"/>
</dbReference>
<dbReference type="InterPro" id="IPR005829">
    <property type="entry name" value="Sugar_transporter_CS"/>
</dbReference>
<dbReference type="FunFam" id="1.20.1250.20:FF:000055">
    <property type="entry name" value="Facilitated trehalose transporter Tret1-2 homolog"/>
    <property type="match status" value="1"/>
</dbReference>
<evidence type="ECO:0000256" key="6">
    <source>
        <dbReference type="ARBA" id="ARBA00023180"/>
    </source>
</evidence>
<dbReference type="Gene3D" id="1.20.1250.20">
    <property type="entry name" value="MFS general substrate transporter like domains"/>
    <property type="match status" value="1"/>
</dbReference>
<dbReference type="InterPro" id="IPR003663">
    <property type="entry name" value="Sugar/inositol_transpt"/>
</dbReference>
<feature type="transmembrane region" description="Helical" evidence="8">
    <location>
        <begin position="358"/>
        <end position="382"/>
    </location>
</feature>
<feature type="transmembrane region" description="Helical" evidence="8">
    <location>
        <begin position="394"/>
        <end position="414"/>
    </location>
</feature>
<accession>A0A3S1B0L8</accession>
<comment type="caution">
    <text evidence="10">The sequence shown here is derived from an EMBL/GenBank/DDBJ whole genome shotgun (WGS) entry which is preliminary data.</text>
</comment>
<comment type="subcellular location">
    <subcellularLocation>
        <location evidence="1">Cell membrane</location>
        <topology evidence="1">Multi-pass membrane protein</topology>
    </subcellularLocation>
</comment>
<keyword evidence="4 8" id="KW-1133">Transmembrane helix</keyword>
<evidence type="ECO:0000256" key="8">
    <source>
        <dbReference type="SAM" id="Phobius"/>
    </source>
</evidence>
<organism evidence="10 11">
    <name type="scientific">Elysia chlorotica</name>
    <name type="common">Eastern emerald elysia</name>
    <name type="synonym">Sea slug</name>
    <dbReference type="NCBI Taxonomy" id="188477"/>
    <lineage>
        <taxon>Eukaryota</taxon>
        <taxon>Metazoa</taxon>
        <taxon>Spiralia</taxon>
        <taxon>Lophotrochozoa</taxon>
        <taxon>Mollusca</taxon>
        <taxon>Gastropoda</taxon>
        <taxon>Heterobranchia</taxon>
        <taxon>Euthyneura</taxon>
        <taxon>Panpulmonata</taxon>
        <taxon>Sacoglossa</taxon>
        <taxon>Placobranchoidea</taxon>
        <taxon>Plakobranchidae</taxon>
        <taxon>Elysia</taxon>
    </lineage>
</organism>
<evidence type="ECO:0000313" key="11">
    <source>
        <dbReference type="Proteomes" id="UP000271974"/>
    </source>
</evidence>
<dbReference type="PROSITE" id="PS50850">
    <property type="entry name" value="MFS"/>
    <property type="match status" value="1"/>
</dbReference>
<evidence type="ECO:0000256" key="4">
    <source>
        <dbReference type="ARBA" id="ARBA00022989"/>
    </source>
</evidence>
<keyword evidence="6" id="KW-0325">Glycoprotein</keyword>
<dbReference type="STRING" id="188477.A0A3S1B0L8"/>
<feature type="transmembrane region" description="Helical" evidence="8">
    <location>
        <begin position="324"/>
        <end position="343"/>
    </location>
</feature>
<feature type="transmembrane region" description="Helical" evidence="8">
    <location>
        <begin position="26"/>
        <end position="47"/>
    </location>
</feature>
<dbReference type="PRINTS" id="PR00171">
    <property type="entry name" value="SUGRTRNSPORT"/>
</dbReference>
<keyword evidence="3 8" id="KW-0812">Transmembrane</keyword>
<evidence type="ECO:0000259" key="9">
    <source>
        <dbReference type="PROSITE" id="PS50850"/>
    </source>
</evidence>
<feature type="transmembrane region" description="Helical" evidence="8">
    <location>
        <begin position="426"/>
        <end position="445"/>
    </location>
</feature>
<feature type="transmembrane region" description="Helical" evidence="8">
    <location>
        <begin position="67"/>
        <end position="87"/>
    </location>
</feature>
<sequence length="468" mass="51074">MAEKSLGSAMAPRIIHSKFEGSPLKLVSISLCALAGAFNFGIAIGYSSSSIPSMIYRGVLNEKEGSWFGSLLAIGALVGGPLGGWCIEKFGRKITIAFLSIPFSAGFFILSSATETFHCFLGRFLTGVGSGMVTVCVPIYIAEISTTSMRGILGASVQLMITIGIAITYILGVFLEWRLLSTVCVVPCVIGGVLTYFIPETPRWLLMKNRKTEAIKALQALRDPHANVQEECKELEDGADPEENVSLTEILGKRELYYPLFVCTCIMILQQLSGINPVMFFTVSIFEPAVGEFAYVASVIIGIVQVLATIASVFLMDRMGRRKLLHFGGLIMAVTLFLFGLYYKLSASGMITGVLKKWFPVFCLMVYIIGFSLGWGPIPMLIMSETIPKRCKGVAGSVAIFASWGSAFLVTSQFSVMQEMLGDSGIFYFFSFCCVIAIWFVAKYVPETKGKSLEDIELYFAGKSTFLV</sequence>
<feature type="domain" description="Major facilitator superfamily (MFS) profile" evidence="9">
    <location>
        <begin position="25"/>
        <end position="449"/>
    </location>
</feature>
<evidence type="ECO:0000256" key="1">
    <source>
        <dbReference type="ARBA" id="ARBA00004651"/>
    </source>
</evidence>
<protein>
    <recommendedName>
        <fullName evidence="9">Major facilitator superfamily (MFS) profile domain-containing protein</fullName>
    </recommendedName>
</protein>
<dbReference type="PANTHER" id="PTHR48021">
    <property type="match status" value="1"/>
</dbReference>
<feature type="transmembrane region" description="Helical" evidence="8">
    <location>
        <begin position="293"/>
        <end position="315"/>
    </location>
</feature>